<sequence length="299" mass="30885">RCVGGLPCCQGPEGPPAALLGGREGPAALMAGGALRRSVVRVLRALQREGPAVLRQRALRALAGPGGSCGAAPEGPAKQAEGPRGVRPDPCRRRFVGRLCGAAPGGGALRQPRALRRRPEGLLGVMPEGPAALRRSSGKRCVRGPCGARAGGPAALRPEALRRCSGGLWAALQREGLCGALQRRPLWQEAGGALRACVGEALPTLLQAPLRRRSPCGALRREGPCGAASEGPAALRRETLRLCREGAPALRREAWLPSGLAALLQRYVGEPCGAASEGPAALRRRALRRCVGGLCGACK</sequence>
<dbReference type="EMBL" id="LGRX02018686">
    <property type="protein sequence ID" value="KAK3259503.1"/>
    <property type="molecule type" value="Genomic_DNA"/>
</dbReference>
<feature type="non-terminal residue" evidence="2">
    <location>
        <position position="1"/>
    </location>
</feature>
<gene>
    <name evidence="2" type="ORF">CYMTET_31502</name>
</gene>
<name>A0AAE0KSW9_9CHLO</name>
<accession>A0AAE0KSW9</accession>
<protein>
    <submittedName>
        <fullName evidence="2">Uncharacterized protein</fullName>
    </submittedName>
</protein>
<reference evidence="2 3" key="1">
    <citation type="journal article" date="2015" name="Genome Biol. Evol.">
        <title>Comparative Genomics of a Bacterivorous Green Alga Reveals Evolutionary Causalities and Consequences of Phago-Mixotrophic Mode of Nutrition.</title>
        <authorList>
            <person name="Burns J.A."/>
            <person name="Paasch A."/>
            <person name="Narechania A."/>
            <person name="Kim E."/>
        </authorList>
    </citation>
    <scope>NUCLEOTIDE SEQUENCE [LARGE SCALE GENOMIC DNA]</scope>
    <source>
        <strain evidence="2 3">PLY_AMNH</strain>
    </source>
</reference>
<evidence type="ECO:0000313" key="2">
    <source>
        <dbReference type="EMBL" id="KAK3259503.1"/>
    </source>
</evidence>
<keyword evidence="3" id="KW-1185">Reference proteome</keyword>
<evidence type="ECO:0000256" key="1">
    <source>
        <dbReference type="SAM" id="MobiDB-lite"/>
    </source>
</evidence>
<dbReference type="Proteomes" id="UP001190700">
    <property type="component" value="Unassembled WGS sequence"/>
</dbReference>
<evidence type="ECO:0000313" key="3">
    <source>
        <dbReference type="Proteomes" id="UP001190700"/>
    </source>
</evidence>
<comment type="caution">
    <text evidence="2">The sequence shown here is derived from an EMBL/GenBank/DDBJ whole genome shotgun (WGS) entry which is preliminary data.</text>
</comment>
<feature type="region of interest" description="Disordered" evidence="1">
    <location>
        <begin position="65"/>
        <end position="89"/>
    </location>
</feature>
<dbReference type="AlphaFoldDB" id="A0AAE0KSW9"/>
<proteinExistence type="predicted"/>
<organism evidence="2 3">
    <name type="scientific">Cymbomonas tetramitiformis</name>
    <dbReference type="NCBI Taxonomy" id="36881"/>
    <lineage>
        <taxon>Eukaryota</taxon>
        <taxon>Viridiplantae</taxon>
        <taxon>Chlorophyta</taxon>
        <taxon>Pyramimonadophyceae</taxon>
        <taxon>Pyramimonadales</taxon>
        <taxon>Pyramimonadaceae</taxon>
        <taxon>Cymbomonas</taxon>
    </lineage>
</organism>